<dbReference type="Proteomes" id="UP000276349">
    <property type="component" value="Unassembled WGS sequence"/>
</dbReference>
<dbReference type="Gene3D" id="3.40.190.290">
    <property type="match status" value="1"/>
</dbReference>
<evidence type="ECO:0000313" key="6">
    <source>
        <dbReference type="EMBL" id="RTQ92804.1"/>
    </source>
</evidence>
<dbReference type="SUPFAM" id="SSF46785">
    <property type="entry name" value="Winged helix' DNA-binding domain"/>
    <property type="match status" value="1"/>
</dbReference>
<feature type="domain" description="HTH lysR-type" evidence="5">
    <location>
        <begin position="1"/>
        <end position="58"/>
    </location>
</feature>
<name>A0A3S0I1B6_9BACI</name>
<dbReference type="Gene3D" id="1.10.10.10">
    <property type="entry name" value="Winged helix-like DNA-binding domain superfamily/Winged helix DNA-binding domain"/>
    <property type="match status" value="1"/>
</dbReference>
<dbReference type="PANTHER" id="PTHR30419">
    <property type="entry name" value="HTH-TYPE TRANSCRIPTIONAL REGULATOR YBHD"/>
    <property type="match status" value="1"/>
</dbReference>
<dbReference type="SUPFAM" id="SSF53850">
    <property type="entry name" value="Periplasmic binding protein-like II"/>
    <property type="match status" value="1"/>
</dbReference>
<dbReference type="EMBL" id="RXNR01000027">
    <property type="protein sequence ID" value="RTQ92804.1"/>
    <property type="molecule type" value="Genomic_DNA"/>
</dbReference>
<dbReference type="PRINTS" id="PR00039">
    <property type="entry name" value="HTHLYSR"/>
</dbReference>
<keyword evidence="7" id="KW-1185">Reference proteome</keyword>
<evidence type="ECO:0000256" key="3">
    <source>
        <dbReference type="ARBA" id="ARBA00023125"/>
    </source>
</evidence>
<dbReference type="CDD" id="cd05466">
    <property type="entry name" value="PBP2_LTTR_substrate"/>
    <property type="match status" value="1"/>
</dbReference>
<reference evidence="6 7" key="1">
    <citation type="submission" date="2018-12" db="EMBL/GenBank/DDBJ databases">
        <authorList>
            <person name="Yu L."/>
        </authorList>
    </citation>
    <scope>NUCLEOTIDE SEQUENCE [LARGE SCALE GENOMIC DNA]</scope>
    <source>
        <strain evidence="6 7">S5H2222</strain>
    </source>
</reference>
<sequence>MSLVKYEIFCKVAELGNFTRAGEVLGLTQSAISHAISSLEKDFGFALVHRSKNGVKLTSEGQTLLTSMRSVMQAEERLKQEASNILGVTKGKVRIGTFSSISSKWMPKIIQIMDRKYPGIKIELQEGDYYQIEQWLSDGDIDCGFLNRAHSKQFQFLPLIRDELLSIASSESKLFHKEVIDIKEVEAEPFVLTSYNGTNDVLAIFNRYGIKPTVRFELFDEKGIISMVEHHLGISILPQLVFDQLPSNVRAIPIKQESYRTIGLATKHQPSPATEKFIEVLQSWLSTNENVKKVE</sequence>
<dbReference type="InterPro" id="IPR036390">
    <property type="entry name" value="WH_DNA-bd_sf"/>
</dbReference>
<keyword evidence="2" id="KW-0805">Transcription regulation</keyword>
<dbReference type="PANTHER" id="PTHR30419:SF28">
    <property type="entry name" value="HTH-TYPE TRANSCRIPTIONAL REGULATOR BSDA"/>
    <property type="match status" value="1"/>
</dbReference>
<dbReference type="AlphaFoldDB" id="A0A3S0I1B6"/>
<keyword evidence="4" id="KW-0804">Transcription</keyword>
<dbReference type="Pfam" id="PF03466">
    <property type="entry name" value="LysR_substrate"/>
    <property type="match status" value="1"/>
</dbReference>
<dbReference type="RefSeq" id="WP_126294501.1">
    <property type="nucleotide sequence ID" value="NZ_RXNR01000027.1"/>
</dbReference>
<evidence type="ECO:0000256" key="4">
    <source>
        <dbReference type="ARBA" id="ARBA00023163"/>
    </source>
</evidence>
<dbReference type="InterPro" id="IPR000847">
    <property type="entry name" value="LysR_HTH_N"/>
</dbReference>
<dbReference type="PROSITE" id="PS50931">
    <property type="entry name" value="HTH_LYSR"/>
    <property type="match status" value="1"/>
</dbReference>
<dbReference type="InterPro" id="IPR005119">
    <property type="entry name" value="LysR_subst-bd"/>
</dbReference>
<accession>A0A3S0I1B6</accession>
<dbReference type="FunFam" id="1.10.10.10:FF:000001">
    <property type="entry name" value="LysR family transcriptional regulator"/>
    <property type="match status" value="1"/>
</dbReference>
<dbReference type="GO" id="GO:0003677">
    <property type="term" value="F:DNA binding"/>
    <property type="evidence" value="ECO:0007669"/>
    <property type="project" value="UniProtKB-KW"/>
</dbReference>
<gene>
    <name evidence="6" type="ORF">EKG35_10985</name>
</gene>
<dbReference type="InterPro" id="IPR050950">
    <property type="entry name" value="HTH-type_LysR_regulators"/>
</dbReference>
<evidence type="ECO:0000259" key="5">
    <source>
        <dbReference type="PROSITE" id="PS50931"/>
    </source>
</evidence>
<dbReference type="OrthoDB" id="63123at2"/>
<dbReference type="Pfam" id="PF00126">
    <property type="entry name" value="HTH_1"/>
    <property type="match status" value="1"/>
</dbReference>
<comment type="similarity">
    <text evidence="1">Belongs to the LysR transcriptional regulatory family.</text>
</comment>
<comment type="caution">
    <text evidence="6">The sequence shown here is derived from an EMBL/GenBank/DDBJ whole genome shotgun (WGS) entry which is preliminary data.</text>
</comment>
<evidence type="ECO:0000256" key="2">
    <source>
        <dbReference type="ARBA" id="ARBA00023015"/>
    </source>
</evidence>
<evidence type="ECO:0000313" key="7">
    <source>
        <dbReference type="Proteomes" id="UP000276349"/>
    </source>
</evidence>
<protein>
    <submittedName>
        <fullName evidence="6">LysR family transcriptional regulator</fullName>
    </submittedName>
</protein>
<proteinExistence type="inferred from homology"/>
<dbReference type="InterPro" id="IPR036388">
    <property type="entry name" value="WH-like_DNA-bd_sf"/>
</dbReference>
<evidence type="ECO:0000256" key="1">
    <source>
        <dbReference type="ARBA" id="ARBA00009437"/>
    </source>
</evidence>
<organism evidence="6 7">
    <name type="scientific">Lysinibacillus telephonicus</name>
    <dbReference type="NCBI Taxonomy" id="1714840"/>
    <lineage>
        <taxon>Bacteria</taxon>
        <taxon>Bacillati</taxon>
        <taxon>Bacillota</taxon>
        <taxon>Bacilli</taxon>
        <taxon>Bacillales</taxon>
        <taxon>Bacillaceae</taxon>
        <taxon>Lysinibacillus</taxon>
    </lineage>
</organism>
<dbReference type="GO" id="GO:0003700">
    <property type="term" value="F:DNA-binding transcription factor activity"/>
    <property type="evidence" value="ECO:0007669"/>
    <property type="project" value="InterPro"/>
</dbReference>
<keyword evidence="3" id="KW-0238">DNA-binding</keyword>
<dbReference type="GO" id="GO:0005829">
    <property type="term" value="C:cytosol"/>
    <property type="evidence" value="ECO:0007669"/>
    <property type="project" value="TreeGrafter"/>
</dbReference>